<dbReference type="PROSITE" id="PS50005">
    <property type="entry name" value="TPR"/>
    <property type="match status" value="2"/>
</dbReference>
<comment type="caution">
    <text evidence="6">The sequence shown here is derived from an EMBL/GenBank/DDBJ whole genome shotgun (WGS) entry which is preliminary data.</text>
</comment>
<dbReference type="PANTHER" id="PTHR44227">
    <property type="match status" value="1"/>
</dbReference>
<dbReference type="RefSeq" id="WP_377090990.1">
    <property type="nucleotide sequence ID" value="NZ_JBHSJL010000014.1"/>
</dbReference>
<dbReference type="Gene3D" id="1.25.40.10">
    <property type="entry name" value="Tetratricopeptide repeat domain"/>
    <property type="match status" value="1"/>
</dbReference>
<name>A0ABW4ZCY3_9BACT</name>
<feature type="signal peptide" evidence="5">
    <location>
        <begin position="1"/>
        <end position="22"/>
    </location>
</feature>
<dbReference type="InterPro" id="IPR052346">
    <property type="entry name" value="O-mannosyl-transferase_TMTC"/>
</dbReference>
<dbReference type="InterPro" id="IPR019734">
    <property type="entry name" value="TPR_rpt"/>
</dbReference>
<dbReference type="SUPFAM" id="SSF116846">
    <property type="entry name" value="MIT domain"/>
    <property type="match status" value="1"/>
</dbReference>
<evidence type="ECO:0000256" key="1">
    <source>
        <dbReference type="ARBA" id="ARBA00022737"/>
    </source>
</evidence>
<dbReference type="InterPro" id="IPR011990">
    <property type="entry name" value="TPR-like_helical_dom_sf"/>
</dbReference>
<evidence type="ECO:0000313" key="7">
    <source>
        <dbReference type="Proteomes" id="UP001597389"/>
    </source>
</evidence>
<accession>A0ABW4ZCY3</accession>
<evidence type="ECO:0000256" key="3">
    <source>
        <dbReference type="PROSITE-ProRule" id="PRU00339"/>
    </source>
</evidence>
<keyword evidence="1" id="KW-0677">Repeat</keyword>
<dbReference type="EMBL" id="JBHUJB010000054">
    <property type="protein sequence ID" value="MFD2159874.1"/>
    <property type="molecule type" value="Genomic_DNA"/>
</dbReference>
<evidence type="ECO:0000313" key="6">
    <source>
        <dbReference type="EMBL" id="MFD2159874.1"/>
    </source>
</evidence>
<protein>
    <submittedName>
        <fullName evidence="6">Tetratricopeptide repeat protein</fullName>
    </submittedName>
</protein>
<dbReference type="SMART" id="SM00028">
    <property type="entry name" value="TPR"/>
    <property type="match status" value="4"/>
</dbReference>
<keyword evidence="7" id="KW-1185">Reference proteome</keyword>
<organism evidence="6 7">
    <name type="scientific">Rubritalea tangerina</name>
    <dbReference type="NCBI Taxonomy" id="430798"/>
    <lineage>
        <taxon>Bacteria</taxon>
        <taxon>Pseudomonadati</taxon>
        <taxon>Verrucomicrobiota</taxon>
        <taxon>Verrucomicrobiia</taxon>
        <taxon>Verrucomicrobiales</taxon>
        <taxon>Rubritaleaceae</taxon>
        <taxon>Rubritalea</taxon>
    </lineage>
</organism>
<reference evidence="7" key="1">
    <citation type="journal article" date="2019" name="Int. J. Syst. Evol. Microbiol.">
        <title>The Global Catalogue of Microorganisms (GCM) 10K type strain sequencing project: providing services to taxonomists for standard genome sequencing and annotation.</title>
        <authorList>
            <consortium name="The Broad Institute Genomics Platform"/>
            <consortium name="The Broad Institute Genome Sequencing Center for Infectious Disease"/>
            <person name="Wu L."/>
            <person name="Ma J."/>
        </authorList>
    </citation>
    <scope>NUCLEOTIDE SEQUENCE [LARGE SCALE GENOMIC DNA]</scope>
    <source>
        <strain evidence="7">CCUG 57942</strain>
    </source>
</reference>
<feature type="repeat" description="TPR" evidence="3">
    <location>
        <begin position="640"/>
        <end position="673"/>
    </location>
</feature>
<dbReference type="Pfam" id="PF13432">
    <property type="entry name" value="TPR_16"/>
    <property type="match status" value="1"/>
</dbReference>
<dbReference type="InterPro" id="IPR036181">
    <property type="entry name" value="MIT_dom_sf"/>
</dbReference>
<feature type="coiled-coil region" evidence="4">
    <location>
        <begin position="138"/>
        <end position="428"/>
    </location>
</feature>
<feature type="repeat" description="TPR" evidence="3">
    <location>
        <begin position="674"/>
        <end position="707"/>
    </location>
</feature>
<evidence type="ECO:0000256" key="5">
    <source>
        <dbReference type="SAM" id="SignalP"/>
    </source>
</evidence>
<evidence type="ECO:0000256" key="4">
    <source>
        <dbReference type="SAM" id="Coils"/>
    </source>
</evidence>
<keyword evidence="2 3" id="KW-0802">TPR repeat</keyword>
<dbReference type="SUPFAM" id="SSF48452">
    <property type="entry name" value="TPR-like"/>
    <property type="match status" value="1"/>
</dbReference>
<sequence>MSRHLRILISLIAIALSSLLPAQEAVKEPVRPGTILLSAFQTVSEAEKLEEKESYKEAWNKYQQALRYYQSLSAAHPAWKPHIVQGRIEKTSQAIERVQPMAQKEFMAEQAKLQHLVAGSGTPAEIPSPAALTANPVNKADLQQLTKLNNKINQQQRQLESLKNKHTAEKLKYSERINALQKELRKSQQGLGQESTQTRMLNGQIARLQQELRQSKQLSQNDQQKYLNAIEELQRTRTALATAPLRADVEKLQLAKDRQEKELKFVIGKYSSTKKALEIKTLENQKLAQEAELTKAMLAKRSKDLEAAKTNTASVVANMRKEINTLKSKLAEAETIIASQKTEIADLVNRLADSETLTTELRQDLADMTAERDQLSEMLKLSDAERGKQLMKENLRLGRELSDAKRNLEILNRDKNSALDQVTKAETDLAIAKHQLLLKRQENTAFRKRISNLESSLNETRELLATKSSTPQLDDASREEAEILKKTVTRLIAQSSRRRQAERLLWQEYQRTAPRNQEFEEKYLEMAGEDIQLTKREQEMLLQHQSEDTFFSPTGRASKQAQAIAQAKADEKIDTYHAIARRLVEKKNLNFAKDIYDDAYDSIPDYSFLINRGVIRMRLGEVEDAEAIFELGVSQRPRNPYTHFMLGLSRFYQENSDLAAKSIDKAIDLKPDYKEAFLYRGIIEGNQGRHNKALDLFESAVELDPEYAAAHYNIAQTYNFLGDSKKAKEAYNNALRAGLAPDLDFEKIIGIRS</sequence>
<dbReference type="Proteomes" id="UP001597389">
    <property type="component" value="Unassembled WGS sequence"/>
</dbReference>
<feature type="chain" id="PRO_5046912577" evidence="5">
    <location>
        <begin position="23"/>
        <end position="753"/>
    </location>
</feature>
<evidence type="ECO:0000256" key="2">
    <source>
        <dbReference type="ARBA" id="ARBA00022803"/>
    </source>
</evidence>
<dbReference type="PANTHER" id="PTHR44227:SF3">
    <property type="entry name" value="PROTEIN O-MANNOSYL-TRANSFERASE TMTC4"/>
    <property type="match status" value="1"/>
</dbReference>
<keyword evidence="4" id="KW-0175">Coiled coil</keyword>
<gene>
    <name evidence="6" type="ORF">ACFSW8_13280</name>
</gene>
<keyword evidence="5" id="KW-0732">Signal</keyword>
<proteinExistence type="predicted"/>
<dbReference type="Pfam" id="PF13181">
    <property type="entry name" value="TPR_8"/>
    <property type="match status" value="1"/>
</dbReference>